<reference evidence="4" key="1">
    <citation type="submission" date="2011-11" db="EMBL/GenBank/DDBJ databases">
        <title>Complete sequence of Paenibacillus terrae HPL-003.</title>
        <authorList>
            <person name="Shin S.H."/>
            <person name="Kim S."/>
            <person name="Kim J.Y."/>
        </authorList>
    </citation>
    <scope>NUCLEOTIDE SEQUENCE [LARGE SCALE GENOMIC DNA]</scope>
    <source>
        <strain evidence="4">HPL-003</strain>
    </source>
</reference>
<feature type="domain" description="GFO/IDH/MocA-like oxidoreductase" evidence="2">
    <location>
        <begin position="139"/>
        <end position="247"/>
    </location>
</feature>
<dbReference type="Proteomes" id="UP000005876">
    <property type="component" value="Chromosome"/>
</dbReference>
<evidence type="ECO:0000259" key="2">
    <source>
        <dbReference type="Pfam" id="PF22725"/>
    </source>
</evidence>
<dbReference type="STRING" id="985665.HPL003_22025"/>
<dbReference type="eggNOG" id="COG0673">
    <property type="taxonomic scope" value="Bacteria"/>
</dbReference>
<organism evidence="3 4">
    <name type="scientific">Paenibacillus terrae (strain HPL-003)</name>
    <dbReference type="NCBI Taxonomy" id="985665"/>
    <lineage>
        <taxon>Bacteria</taxon>
        <taxon>Bacillati</taxon>
        <taxon>Bacillota</taxon>
        <taxon>Bacilli</taxon>
        <taxon>Bacillales</taxon>
        <taxon>Paenibacillaceae</taxon>
        <taxon>Paenibacillus</taxon>
    </lineage>
</organism>
<dbReference type="InterPro" id="IPR055170">
    <property type="entry name" value="GFO_IDH_MocA-like_dom"/>
</dbReference>
<dbReference type="AlphaFoldDB" id="G7VQ62"/>
<proteinExistence type="predicted"/>
<dbReference type="SUPFAM" id="SSF51735">
    <property type="entry name" value="NAD(P)-binding Rossmann-fold domains"/>
    <property type="match status" value="1"/>
</dbReference>
<dbReference type="Pfam" id="PF01408">
    <property type="entry name" value="GFO_IDH_MocA"/>
    <property type="match status" value="1"/>
</dbReference>
<evidence type="ECO:0000313" key="3">
    <source>
        <dbReference type="EMBL" id="AET61131.1"/>
    </source>
</evidence>
<dbReference type="RefSeq" id="WP_014281826.1">
    <property type="nucleotide sequence ID" value="NC_016641.1"/>
</dbReference>
<feature type="domain" description="Gfo/Idh/MocA-like oxidoreductase N-terminal" evidence="1">
    <location>
        <begin position="2"/>
        <end position="118"/>
    </location>
</feature>
<protein>
    <submittedName>
        <fullName evidence="3">Dehydrogenase</fullName>
    </submittedName>
</protein>
<evidence type="ECO:0000313" key="4">
    <source>
        <dbReference type="Proteomes" id="UP000005876"/>
    </source>
</evidence>
<dbReference type="OrthoDB" id="9815825at2"/>
<dbReference type="PANTHER" id="PTHR43054">
    <property type="match status" value="1"/>
</dbReference>
<reference key="2">
    <citation type="submission" date="2011-11" db="EMBL/GenBank/DDBJ databases">
        <authorList>
            <person name="Shin S.H."/>
            <person name="Kim S."/>
            <person name="Kim J.Y."/>
        </authorList>
    </citation>
    <scope>NUCLEOTIDE SEQUENCE</scope>
    <source>
        <strain>HPL-003</strain>
    </source>
</reference>
<sequence>MKLGIVGVGMIVGDLLSFIQEIPTITLQAISSRPKDQEKLLSLQKKYGISQIYSDYNKMLENDDVDTIYIGLPNHLHYSYAKEALMSGKHVICEKPFTSNLQEFIELKEIAQQKELVLVEAITTQYLKNYLSMKEYLPKLGEIKIVECNYSQYSSRYAAFKAGEILPAFNPEMSGGALMDINLYNIHLVVGFFGSPKKVEYWANMERGIDTSGMLLLDYGDFKCVCIGSKDSTAPNAVNIQGNKGYIHMASSANIIECFDYVLNKETPIRVDLKEHPHRMYDEFVEFDRIIKELDLEKVAVMLEHSEKVMNVIEMAKQSANLVFGPDKLNRRNQRSSTGDTCDAG</sequence>
<reference evidence="3 4" key="3">
    <citation type="journal article" date="2012" name="J. Bacteriol.">
        <title>Genome Sequence of Paenibacillus terrae HPL-003, a Xylanase-Producing Bacterium Isolated from Soil Found in Forest Residue.</title>
        <authorList>
            <person name="Shin S.H."/>
            <person name="Kim S."/>
            <person name="Kim J.Y."/>
            <person name="Song H.Y."/>
            <person name="Cho S.J."/>
            <person name="Kim D.R."/>
            <person name="Lee K.I."/>
            <person name="Lim H.K."/>
            <person name="Park N.J."/>
            <person name="Hwang I.T."/>
            <person name="Yang K.S."/>
        </authorList>
    </citation>
    <scope>NUCLEOTIDE SEQUENCE [LARGE SCALE GENOMIC DNA]</scope>
    <source>
        <strain evidence="3 4">HPL-003</strain>
    </source>
</reference>
<dbReference type="Gene3D" id="3.40.50.720">
    <property type="entry name" value="NAD(P)-binding Rossmann-like Domain"/>
    <property type="match status" value="1"/>
</dbReference>
<dbReference type="SUPFAM" id="SSF55347">
    <property type="entry name" value="Glyceraldehyde-3-phosphate dehydrogenase-like, C-terminal domain"/>
    <property type="match status" value="1"/>
</dbReference>
<evidence type="ECO:0000259" key="1">
    <source>
        <dbReference type="Pfam" id="PF01408"/>
    </source>
</evidence>
<dbReference type="EMBL" id="CP003107">
    <property type="protein sequence ID" value="AET61131.1"/>
    <property type="molecule type" value="Genomic_DNA"/>
</dbReference>
<accession>G7VQ62</accession>
<dbReference type="InterPro" id="IPR036291">
    <property type="entry name" value="NAD(P)-bd_dom_sf"/>
</dbReference>
<name>G7VQ62_PAETH</name>
<dbReference type="PANTHER" id="PTHR43054:SF1">
    <property type="entry name" value="SCYLLO-INOSITOL 2-DEHYDROGENASE (NADP(+)) IOLU"/>
    <property type="match status" value="1"/>
</dbReference>
<gene>
    <name evidence="3" type="ordered locus">HPL003_22025</name>
</gene>
<dbReference type="KEGG" id="pta:HPL003_22025"/>
<dbReference type="Gene3D" id="3.30.360.10">
    <property type="entry name" value="Dihydrodipicolinate Reductase, domain 2"/>
    <property type="match status" value="1"/>
</dbReference>
<dbReference type="Pfam" id="PF22725">
    <property type="entry name" value="GFO_IDH_MocA_C3"/>
    <property type="match status" value="1"/>
</dbReference>
<dbReference type="InterPro" id="IPR000683">
    <property type="entry name" value="Gfo/Idh/MocA-like_OxRdtase_N"/>
</dbReference>
<dbReference type="GO" id="GO:0000166">
    <property type="term" value="F:nucleotide binding"/>
    <property type="evidence" value="ECO:0007669"/>
    <property type="project" value="InterPro"/>
</dbReference>
<dbReference type="HOGENOM" id="CLU_023194_7_0_9"/>